<dbReference type="AlphaFoldDB" id="I3Y821"/>
<sequence>MDTTAIKNGFDRSANTYDQARRQLVPGFDDFYGAAVACLRFQPRDAFRVLDLGAGTGLLSWLISERFTQARFTLLDLSEAMLAQAQARFASAPERFTFVAADYSESLAGQYDVVVSALSIHHLTDACKQTLFQRVYTLLPTGGMFMNADQILGATPDIEKSYRDTWMEQVRRAGISEVDLTAALERMREDQSATLDAQLAWLREAGFGEVKCWYQEGRFAVFSGLKR</sequence>
<dbReference type="Pfam" id="PF13649">
    <property type="entry name" value="Methyltransf_25"/>
    <property type="match status" value="1"/>
</dbReference>
<gene>
    <name evidence="4" type="ordered locus">Thivi_1108</name>
</gene>
<dbReference type="GO" id="GO:0032259">
    <property type="term" value="P:methylation"/>
    <property type="evidence" value="ECO:0007669"/>
    <property type="project" value="UniProtKB-KW"/>
</dbReference>
<dbReference type="RefSeq" id="WP_014777623.1">
    <property type="nucleotide sequence ID" value="NC_018012.1"/>
</dbReference>
<evidence type="ECO:0000256" key="1">
    <source>
        <dbReference type="ARBA" id="ARBA00022603"/>
    </source>
</evidence>
<dbReference type="eggNOG" id="COG2226">
    <property type="taxonomic scope" value="Bacteria"/>
</dbReference>
<evidence type="ECO:0000256" key="2">
    <source>
        <dbReference type="ARBA" id="ARBA00022679"/>
    </source>
</evidence>
<dbReference type="KEGG" id="tvi:Thivi_1108"/>
<keyword evidence="2" id="KW-0808">Transferase</keyword>
<dbReference type="InterPro" id="IPR029063">
    <property type="entry name" value="SAM-dependent_MTases_sf"/>
</dbReference>
<dbReference type="STRING" id="765911.Thivi_1108"/>
<reference evidence="4 5" key="1">
    <citation type="submission" date="2012-06" db="EMBL/GenBank/DDBJ databases">
        <title>Complete sequence of Thiocystis violascens DSM 198.</title>
        <authorList>
            <consortium name="US DOE Joint Genome Institute"/>
            <person name="Lucas S."/>
            <person name="Han J."/>
            <person name="Lapidus A."/>
            <person name="Cheng J.-F."/>
            <person name="Goodwin L."/>
            <person name="Pitluck S."/>
            <person name="Peters L."/>
            <person name="Ovchinnikova G."/>
            <person name="Teshima H."/>
            <person name="Detter J.C."/>
            <person name="Han C."/>
            <person name="Tapia R."/>
            <person name="Land M."/>
            <person name="Hauser L."/>
            <person name="Kyrpides N."/>
            <person name="Ivanova N."/>
            <person name="Pagani I."/>
            <person name="Vogl K."/>
            <person name="Liu Z."/>
            <person name="Frigaard N.-U."/>
            <person name="Bryant D."/>
            <person name="Woyke T."/>
        </authorList>
    </citation>
    <scope>NUCLEOTIDE SEQUENCE [LARGE SCALE GENOMIC DNA]</scope>
    <source>
        <strain evidence="5">ATCC 17096 / DSM 198 / 6111</strain>
    </source>
</reference>
<dbReference type="HOGENOM" id="CLU_081790_1_0_6"/>
<feature type="domain" description="Methyltransferase" evidence="3">
    <location>
        <begin position="49"/>
        <end position="143"/>
    </location>
</feature>
<keyword evidence="1 4" id="KW-0489">Methyltransferase</keyword>
<accession>I3Y821</accession>
<dbReference type="InterPro" id="IPR041698">
    <property type="entry name" value="Methyltransf_25"/>
</dbReference>
<dbReference type="CDD" id="cd02440">
    <property type="entry name" value="AdoMet_MTases"/>
    <property type="match status" value="1"/>
</dbReference>
<organism evidence="4 5">
    <name type="scientific">Thiocystis violascens (strain ATCC 17096 / DSM 198 / 6111)</name>
    <name type="common">Chromatium violascens</name>
    <dbReference type="NCBI Taxonomy" id="765911"/>
    <lineage>
        <taxon>Bacteria</taxon>
        <taxon>Pseudomonadati</taxon>
        <taxon>Pseudomonadota</taxon>
        <taxon>Gammaproteobacteria</taxon>
        <taxon>Chromatiales</taxon>
        <taxon>Chromatiaceae</taxon>
        <taxon>Thiocystis</taxon>
    </lineage>
</organism>
<dbReference type="SUPFAM" id="SSF53335">
    <property type="entry name" value="S-adenosyl-L-methionine-dependent methyltransferases"/>
    <property type="match status" value="1"/>
</dbReference>
<dbReference type="OrthoDB" id="9801609at2"/>
<name>I3Y821_THIV6</name>
<evidence type="ECO:0000313" key="5">
    <source>
        <dbReference type="Proteomes" id="UP000006062"/>
    </source>
</evidence>
<evidence type="ECO:0000259" key="3">
    <source>
        <dbReference type="Pfam" id="PF13649"/>
    </source>
</evidence>
<keyword evidence="5" id="KW-1185">Reference proteome</keyword>
<evidence type="ECO:0000313" key="4">
    <source>
        <dbReference type="EMBL" id="AFL73139.1"/>
    </source>
</evidence>
<proteinExistence type="predicted"/>
<dbReference type="GO" id="GO:0008168">
    <property type="term" value="F:methyltransferase activity"/>
    <property type="evidence" value="ECO:0007669"/>
    <property type="project" value="UniProtKB-KW"/>
</dbReference>
<dbReference type="Gene3D" id="3.40.50.150">
    <property type="entry name" value="Vaccinia Virus protein VP39"/>
    <property type="match status" value="1"/>
</dbReference>
<dbReference type="PANTHER" id="PTHR43861">
    <property type="entry name" value="TRANS-ACONITATE 2-METHYLTRANSFERASE-RELATED"/>
    <property type="match status" value="1"/>
</dbReference>
<protein>
    <submittedName>
        <fullName evidence="4">Methylase involved in ubiquinone/menaquinone biosynthesis</fullName>
    </submittedName>
</protein>
<dbReference type="EMBL" id="CP003154">
    <property type="protein sequence ID" value="AFL73139.1"/>
    <property type="molecule type" value="Genomic_DNA"/>
</dbReference>
<dbReference type="Proteomes" id="UP000006062">
    <property type="component" value="Chromosome"/>
</dbReference>
<dbReference type="PANTHER" id="PTHR43861:SF1">
    <property type="entry name" value="TRANS-ACONITATE 2-METHYLTRANSFERASE"/>
    <property type="match status" value="1"/>
</dbReference>
<keyword evidence="4" id="KW-0830">Ubiquinone</keyword>